<name>X0SYZ7_9ZZZZ</name>
<dbReference type="EMBL" id="BARS01002532">
    <property type="protein sequence ID" value="GAF69005.1"/>
    <property type="molecule type" value="Genomic_DNA"/>
</dbReference>
<proteinExistence type="predicted"/>
<evidence type="ECO:0000259" key="1">
    <source>
        <dbReference type="Pfam" id="PF13264"/>
    </source>
</evidence>
<gene>
    <name evidence="2" type="ORF">S01H1_04834</name>
</gene>
<comment type="caution">
    <text evidence="2">The sequence shown here is derived from an EMBL/GenBank/DDBJ whole genome shotgun (WGS) entry which is preliminary data.</text>
</comment>
<organism evidence="2">
    <name type="scientific">marine sediment metagenome</name>
    <dbReference type="NCBI Taxonomy" id="412755"/>
    <lineage>
        <taxon>unclassified sequences</taxon>
        <taxon>metagenomes</taxon>
        <taxon>ecological metagenomes</taxon>
    </lineage>
</organism>
<feature type="domain" description="DUF4055" evidence="1">
    <location>
        <begin position="3"/>
        <end position="128"/>
    </location>
</feature>
<reference evidence="2" key="1">
    <citation type="journal article" date="2014" name="Front. Microbiol.">
        <title>High frequency of phylogenetically diverse reductive dehalogenase-homologous genes in deep subseafloor sedimentary metagenomes.</title>
        <authorList>
            <person name="Kawai M."/>
            <person name="Futagami T."/>
            <person name="Toyoda A."/>
            <person name="Takaki Y."/>
            <person name="Nishi S."/>
            <person name="Hori S."/>
            <person name="Arai W."/>
            <person name="Tsubouchi T."/>
            <person name="Morono Y."/>
            <person name="Uchiyama I."/>
            <person name="Ito T."/>
            <person name="Fujiyama A."/>
            <person name="Inagaki F."/>
            <person name="Takami H."/>
        </authorList>
    </citation>
    <scope>NUCLEOTIDE SEQUENCE</scope>
    <source>
        <strain evidence="2">Expedition CK06-06</strain>
    </source>
</reference>
<sequence length="202" mass="22017">AISLFRASAHHEDALYWGGEGTLFTQGYAISEGETIKVGNGAVNKTNSEYASAQFVTMGTDGIEPRKTNVDDLFKYCIALGVDLINQGTESGTALSIRTNVKTASLKTLSLTGALGLQRLLRIGAMWLGVNPEDVTVTANTTFSETQYTADDFTKFSSMVSLGAMREVDLYNLQKKQGLTNADTYEQWENDLEEEEMSGTKL</sequence>
<dbReference type="AlphaFoldDB" id="X0SYZ7"/>
<feature type="non-terminal residue" evidence="2">
    <location>
        <position position="1"/>
    </location>
</feature>
<protein>
    <recommendedName>
        <fullName evidence="1">DUF4055 domain-containing protein</fullName>
    </recommendedName>
</protein>
<evidence type="ECO:0000313" key="2">
    <source>
        <dbReference type="EMBL" id="GAF69005.1"/>
    </source>
</evidence>
<dbReference type="InterPro" id="IPR025129">
    <property type="entry name" value="DUF4055"/>
</dbReference>
<dbReference type="Pfam" id="PF13264">
    <property type="entry name" value="DUF4055"/>
    <property type="match status" value="1"/>
</dbReference>
<accession>X0SYZ7</accession>